<dbReference type="AlphaFoldDB" id="A0AAW2Q577"/>
<dbReference type="SUPFAM" id="SSF53955">
    <property type="entry name" value="Lysozyme-like"/>
    <property type="match status" value="2"/>
</dbReference>
<keyword evidence="2" id="KW-0624">Polysaccharide degradation</keyword>
<dbReference type="Gene3D" id="1.10.530.10">
    <property type="match status" value="2"/>
</dbReference>
<evidence type="ECO:0000256" key="2">
    <source>
        <dbReference type="ARBA" id="ARBA00023024"/>
    </source>
</evidence>
<proteinExistence type="predicted"/>
<accession>A0AAW2Q577</accession>
<protein>
    <recommendedName>
        <fullName evidence="4">Transglycosylase SLT domain-containing protein</fullName>
    </recommendedName>
</protein>
<dbReference type="Pfam" id="PF01464">
    <property type="entry name" value="SLT"/>
    <property type="match status" value="1"/>
</dbReference>
<gene>
    <name evidence="5" type="ORF">Scaly_1260600</name>
</gene>
<evidence type="ECO:0000256" key="1">
    <source>
        <dbReference type="ARBA" id="ARBA00003102"/>
    </source>
</evidence>
<evidence type="ECO:0000313" key="5">
    <source>
        <dbReference type="EMBL" id="KAL0363054.1"/>
    </source>
</evidence>
<dbReference type="InterPro" id="IPR008258">
    <property type="entry name" value="Transglycosylase_SLT_dom_1"/>
</dbReference>
<dbReference type="PANTHER" id="PTHR37179">
    <property type="entry name" value="TRANSGLYCOSYLASE"/>
    <property type="match status" value="1"/>
</dbReference>
<organism evidence="5">
    <name type="scientific">Sesamum calycinum</name>
    <dbReference type="NCBI Taxonomy" id="2727403"/>
    <lineage>
        <taxon>Eukaryota</taxon>
        <taxon>Viridiplantae</taxon>
        <taxon>Streptophyta</taxon>
        <taxon>Embryophyta</taxon>
        <taxon>Tracheophyta</taxon>
        <taxon>Spermatophyta</taxon>
        <taxon>Magnoliopsida</taxon>
        <taxon>eudicotyledons</taxon>
        <taxon>Gunneridae</taxon>
        <taxon>Pentapetalae</taxon>
        <taxon>asterids</taxon>
        <taxon>lamiids</taxon>
        <taxon>Lamiales</taxon>
        <taxon>Pedaliaceae</taxon>
        <taxon>Sesamum</taxon>
    </lineage>
</organism>
<comment type="caution">
    <text evidence="5">The sequence shown here is derived from an EMBL/GenBank/DDBJ whole genome shotgun (WGS) entry which is preliminary data.</text>
</comment>
<feature type="region of interest" description="Disordered" evidence="3">
    <location>
        <begin position="174"/>
        <end position="194"/>
    </location>
</feature>
<keyword evidence="2" id="KW-0146">Chitin degradation</keyword>
<dbReference type="EMBL" id="JACGWM010000007">
    <property type="protein sequence ID" value="KAL0363054.1"/>
    <property type="molecule type" value="Genomic_DNA"/>
</dbReference>
<keyword evidence="2" id="KW-0119">Carbohydrate metabolism</keyword>
<feature type="domain" description="Transglycosylase SLT" evidence="4">
    <location>
        <begin position="74"/>
        <end position="195"/>
    </location>
</feature>
<reference evidence="5" key="2">
    <citation type="journal article" date="2024" name="Plant">
        <title>Genomic evolution and insights into agronomic trait innovations of Sesamum species.</title>
        <authorList>
            <person name="Miao H."/>
            <person name="Wang L."/>
            <person name="Qu L."/>
            <person name="Liu H."/>
            <person name="Sun Y."/>
            <person name="Le M."/>
            <person name="Wang Q."/>
            <person name="Wei S."/>
            <person name="Zheng Y."/>
            <person name="Lin W."/>
            <person name="Duan Y."/>
            <person name="Cao H."/>
            <person name="Xiong S."/>
            <person name="Wang X."/>
            <person name="Wei L."/>
            <person name="Li C."/>
            <person name="Ma Q."/>
            <person name="Ju M."/>
            <person name="Zhao R."/>
            <person name="Li G."/>
            <person name="Mu C."/>
            <person name="Tian Q."/>
            <person name="Mei H."/>
            <person name="Zhang T."/>
            <person name="Gao T."/>
            <person name="Zhang H."/>
        </authorList>
    </citation>
    <scope>NUCLEOTIDE SEQUENCE</scope>
    <source>
        <strain evidence="5">KEN8</strain>
    </source>
</reference>
<dbReference type="GO" id="GO:0006032">
    <property type="term" value="P:chitin catabolic process"/>
    <property type="evidence" value="ECO:0007669"/>
    <property type="project" value="UniProtKB-KW"/>
</dbReference>
<reference evidence="5" key="1">
    <citation type="submission" date="2020-06" db="EMBL/GenBank/DDBJ databases">
        <authorList>
            <person name="Li T."/>
            <person name="Hu X."/>
            <person name="Zhang T."/>
            <person name="Song X."/>
            <person name="Zhang H."/>
            <person name="Dai N."/>
            <person name="Sheng W."/>
            <person name="Hou X."/>
            <person name="Wei L."/>
        </authorList>
    </citation>
    <scope>NUCLEOTIDE SEQUENCE</scope>
    <source>
        <strain evidence="5">KEN8</strain>
        <tissue evidence="5">Leaf</tissue>
    </source>
</reference>
<dbReference type="InterPro" id="IPR023346">
    <property type="entry name" value="Lysozyme-like_dom_sf"/>
</dbReference>
<comment type="function">
    <text evidence="1">Defense against chitin-containing fungal pathogens.</text>
</comment>
<evidence type="ECO:0000259" key="4">
    <source>
        <dbReference type="Pfam" id="PF01464"/>
    </source>
</evidence>
<sequence>MATVSFKYWNDCVDPEDLDAMWIEPDVSAEWTDVGETKGLKVHLSRDPDGHPYLTQTEMKAVAGIIVRRHFVSQIDSDMLCAIAELESDRQPLATTYHKKPEEVKMGIMQISPKTAEWLTRELGYTAYQVAENSNLLYEPFLNVYFGAAYLKWLSSFDQKKAFGVCPAPAPSASATAVSHNKGGGPTNTTWDSRTSSEDMEAMWNNPNVNKEWTTSGEKKGKVRLSHDMENNPYLSRVELRAVVEIIFAKHFSRRRVKPSFLCALSEMVSMRFVNGIGQRTGLMGIDYPTACWLYKDVGFKGYIVESVEDLTKPFVSVYFGAAYMTWLSEYEGRERTPQFVVQAYLSGPRNVNLQESGPLWAKFEEALSRYEDTKKETDKCTIIAQRYVTSTKMKLKVPVIMTKEFAHKNVFCLVANKQVLKSKTARHLAPSKN</sequence>
<name>A0AAW2Q577_9LAMI</name>
<dbReference type="PANTHER" id="PTHR37179:SF1">
    <property type="entry name" value="TRANSGLYCOSYLASE"/>
    <property type="match status" value="1"/>
</dbReference>
<evidence type="ECO:0000256" key="3">
    <source>
        <dbReference type="SAM" id="MobiDB-lite"/>
    </source>
</evidence>